<dbReference type="PANTHER" id="PTHR43353:SF5">
    <property type="entry name" value="SUCCINATE-SEMIALDEHYDE DEHYDROGENASE, MITOCHONDRIAL"/>
    <property type="match status" value="1"/>
</dbReference>
<evidence type="ECO:0000256" key="3">
    <source>
        <dbReference type="PROSITE-ProRule" id="PRU10007"/>
    </source>
</evidence>
<organism evidence="6 7">
    <name type="scientific">Candidatus Segetimicrobium genomatis</name>
    <dbReference type="NCBI Taxonomy" id="2569760"/>
    <lineage>
        <taxon>Bacteria</taxon>
        <taxon>Bacillati</taxon>
        <taxon>Candidatus Sysuimicrobiota</taxon>
        <taxon>Candidatus Sysuimicrobiia</taxon>
        <taxon>Candidatus Sysuimicrobiales</taxon>
        <taxon>Candidatus Segetimicrobiaceae</taxon>
        <taxon>Candidatus Segetimicrobium</taxon>
    </lineage>
</organism>
<dbReference type="AlphaFoldDB" id="A0A537IM89"/>
<comment type="caution">
    <text evidence="6">The sequence shown here is derived from an EMBL/GenBank/DDBJ whole genome shotgun (WGS) entry which is preliminary data.</text>
</comment>
<evidence type="ECO:0000313" key="6">
    <source>
        <dbReference type="EMBL" id="TMI72409.1"/>
    </source>
</evidence>
<dbReference type="PANTHER" id="PTHR43353">
    <property type="entry name" value="SUCCINATE-SEMIALDEHYDE DEHYDROGENASE, MITOCHONDRIAL"/>
    <property type="match status" value="1"/>
</dbReference>
<dbReference type="InterPro" id="IPR016163">
    <property type="entry name" value="Ald_DH_C"/>
</dbReference>
<evidence type="ECO:0000256" key="4">
    <source>
        <dbReference type="RuleBase" id="RU003345"/>
    </source>
</evidence>
<reference evidence="6 7" key="1">
    <citation type="journal article" date="2019" name="Nat. Microbiol.">
        <title>Mediterranean grassland soil C-N compound turnover is dependent on rainfall and depth, and is mediated by genomically divergent microorganisms.</title>
        <authorList>
            <person name="Diamond S."/>
            <person name="Andeer P.F."/>
            <person name="Li Z."/>
            <person name="Crits-Christoph A."/>
            <person name="Burstein D."/>
            <person name="Anantharaman K."/>
            <person name="Lane K.R."/>
            <person name="Thomas B.C."/>
            <person name="Pan C."/>
            <person name="Northen T.R."/>
            <person name="Banfield J.F."/>
        </authorList>
    </citation>
    <scope>NUCLEOTIDE SEQUENCE [LARGE SCALE GENOMIC DNA]</scope>
    <source>
        <strain evidence="6">NP_8</strain>
    </source>
</reference>
<evidence type="ECO:0000313" key="7">
    <source>
        <dbReference type="Proteomes" id="UP000318834"/>
    </source>
</evidence>
<feature type="domain" description="Aldehyde dehydrogenase" evidence="5">
    <location>
        <begin position="7"/>
        <end position="472"/>
    </location>
</feature>
<dbReference type="InterPro" id="IPR016162">
    <property type="entry name" value="Ald_DH_N"/>
</dbReference>
<dbReference type="InterPro" id="IPR016161">
    <property type="entry name" value="Ald_DH/histidinol_DH"/>
</dbReference>
<dbReference type="Gene3D" id="3.40.309.10">
    <property type="entry name" value="Aldehyde Dehydrogenase, Chain A, domain 2"/>
    <property type="match status" value="1"/>
</dbReference>
<dbReference type="GO" id="GO:0009450">
    <property type="term" value="P:gamma-aminobutyric acid catabolic process"/>
    <property type="evidence" value="ECO:0007669"/>
    <property type="project" value="TreeGrafter"/>
</dbReference>
<dbReference type="Proteomes" id="UP000318834">
    <property type="component" value="Unassembled WGS sequence"/>
</dbReference>
<dbReference type="CDD" id="cd07103">
    <property type="entry name" value="ALDH_F5_SSADH_GabD"/>
    <property type="match status" value="1"/>
</dbReference>
<keyword evidence="2 4" id="KW-0560">Oxidoreductase</keyword>
<dbReference type="InterPro" id="IPR050740">
    <property type="entry name" value="Aldehyde_DH_Superfamily"/>
</dbReference>
<feature type="active site" evidence="3">
    <location>
        <position position="244"/>
    </location>
</feature>
<name>A0A537IM89_9BACT</name>
<comment type="similarity">
    <text evidence="1 4">Belongs to the aldehyde dehydrogenase family.</text>
</comment>
<dbReference type="FunFam" id="3.40.605.10:FF:000026">
    <property type="entry name" value="Aldehyde dehydrogenase, putative"/>
    <property type="match status" value="1"/>
</dbReference>
<protein>
    <submittedName>
        <fullName evidence="6">NAD-dependent succinate-semialdehyde dehydrogenase</fullName>
    </submittedName>
</protein>
<sequence>MYVGGAWIGAAGGKTMRVTNPATGEPLADLPDAGRDDVWKACDEAAKAFPKWAATPALERGKILRRVYELLTERRDELARLVTEENGKPFEEAKREVAFATGYFSWFAEEARRAYGEIVPPPVPGKRLWVMRQPIGVVAAITPWNFPATMVTRKIAPALAAGCAVVLKPASATPLTALALARICAEAGLPAGVFNVVTGKSSSVIGQVFLDHPGVRKIAFTGSTEVGKRLMAGASAQLKRVSFELGGNAPFIVFDDADLAPAADGGVAIKFLRVAGQSCICANRVYVQESIAEKFIPMFVERVNKLKVAPGFEPGAQIGPLINSEILEKVDALVQGAVKDGARVAAGGRRLGNGAFSTGLYYAPTVLTQVREEMAVAKEEIFGPVAPLMTFKDEAEVIQRSNNTTFGLAAYFYTRDLRRAIRVAEALEYGMVGVNDATGYTHEIPFGGFKESGLGREGGKQGIEEYMEVKSISVGI</sequence>
<accession>A0A537IM89</accession>
<dbReference type="InterPro" id="IPR029510">
    <property type="entry name" value="Ald_DH_CS_GLU"/>
</dbReference>
<dbReference type="Gene3D" id="3.40.605.10">
    <property type="entry name" value="Aldehyde Dehydrogenase, Chain A, domain 1"/>
    <property type="match status" value="1"/>
</dbReference>
<dbReference type="EMBL" id="VBAP01000089">
    <property type="protein sequence ID" value="TMI72409.1"/>
    <property type="molecule type" value="Genomic_DNA"/>
</dbReference>
<dbReference type="FunFam" id="3.40.605.10:FF:000005">
    <property type="entry name" value="Succinate-semialdehyde dehydrogenase I"/>
    <property type="match status" value="1"/>
</dbReference>
<dbReference type="SUPFAM" id="SSF53720">
    <property type="entry name" value="ALDH-like"/>
    <property type="match status" value="1"/>
</dbReference>
<dbReference type="PROSITE" id="PS00687">
    <property type="entry name" value="ALDEHYDE_DEHYDR_GLU"/>
    <property type="match status" value="1"/>
</dbReference>
<dbReference type="InterPro" id="IPR015590">
    <property type="entry name" value="Aldehyde_DH_dom"/>
</dbReference>
<dbReference type="GO" id="GO:0004777">
    <property type="term" value="F:succinate-semialdehyde dehydrogenase (NAD+) activity"/>
    <property type="evidence" value="ECO:0007669"/>
    <property type="project" value="TreeGrafter"/>
</dbReference>
<dbReference type="FunFam" id="3.40.309.10:FF:000004">
    <property type="entry name" value="Succinate-semialdehyde dehydrogenase I"/>
    <property type="match status" value="1"/>
</dbReference>
<evidence type="ECO:0000256" key="1">
    <source>
        <dbReference type="ARBA" id="ARBA00009986"/>
    </source>
</evidence>
<evidence type="ECO:0000256" key="2">
    <source>
        <dbReference type="ARBA" id="ARBA00023002"/>
    </source>
</evidence>
<evidence type="ECO:0000259" key="5">
    <source>
        <dbReference type="Pfam" id="PF00171"/>
    </source>
</evidence>
<proteinExistence type="inferred from homology"/>
<dbReference type="Pfam" id="PF00171">
    <property type="entry name" value="Aldedh"/>
    <property type="match status" value="1"/>
</dbReference>
<gene>
    <name evidence="6" type="ORF">E6H05_11250</name>
</gene>